<evidence type="ECO:0000313" key="5">
    <source>
        <dbReference type="Proteomes" id="UP000232688"/>
    </source>
</evidence>
<dbReference type="Proteomes" id="UP000232688">
    <property type="component" value="Unassembled WGS sequence"/>
</dbReference>
<evidence type="ECO:0000313" key="4">
    <source>
        <dbReference type="EMBL" id="PKC65758.1"/>
    </source>
</evidence>
<proteinExistence type="predicted"/>
<feature type="region of interest" description="Disordered" evidence="1">
    <location>
        <begin position="148"/>
        <end position="217"/>
    </location>
</feature>
<keyword evidence="2" id="KW-1133">Transmembrane helix</keyword>
<name>A0A2I1ENU8_9GLOM</name>
<dbReference type="Proteomes" id="UP000684084">
    <property type="component" value="Unassembled WGS sequence"/>
</dbReference>
<evidence type="ECO:0000313" key="6">
    <source>
        <dbReference type="Proteomes" id="UP000684084"/>
    </source>
</evidence>
<organism evidence="3 6">
    <name type="scientific">Rhizophagus irregularis</name>
    <dbReference type="NCBI Taxonomy" id="588596"/>
    <lineage>
        <taxon>Eukaryota</taxon>
        <taxon>Fungi</taxon>
        <taxon>Fungi incertae sedis</taxon>
        <taxon>Mucoromycota</taxon>
        <taxon>Glomeromycotina</taxon>
        <taxon>Glomeromycetes</taxon>
        <taxon>Glomerales</taxon>
        <taxon>Glomeraceae</taxon>
        <taxon>Rhizophagus</taxon>
    </lineage>
</organism>
<dbReference type="EMBL" id="LLXH01000515">
    <property type="protein sequence ID" value="PKC65758.1"/>
    <property type="molecule type" value="Genomic_DNA"/>
</dbReference>
<accession>A0A2I1ENU8</accession>
<protein>
    <submittedName>
        <fullName evidence="3">Uncharacterized protein</fullName>
    </submittedName>
</protein>
<reference evidence="3" key="3">
    <citation type="submission" date="2020-05" db="EMBL/GenBank/DDBJ databases">
        <authorList>
            <person name="Rincon C."/>
            <person name="Sanders R I."/>
            <person name="Robbins C."/>
            <person name="Chaturvedi A."/>
        </authorList>
    </citation>
    <scope>NUCLEOTIDE SEQUENCE</scope>
    <source>
        <strain evidence="3">CHB12</strain>
    </source>
</reference>
<evidence type="ECO:0000256" key="1">
    <source>
        <dbReference type="SAM" id="MobiDB-lite"/>
    </source>
</evidence>
<dbReference type="OrthoDB" id="2400095at2759"/>
<keyword evidence="2" id="KW-0472">Membrane</keyword>
<reference evidence="4 5" key="1">
    <citation type="submission" date="2017-10" db="EMBL/GenBank/DDBJ databases">
        <title>Extensive intraspecific genome diversity in a model arbuscular mycorrhizal fungus.</title>
        <authorList>
            <person name="Chen E.C.H."/>
            <person name="Morin E."/>
            <person name="Baudet D."/>
            <person name="Noel J."/>
            <person name="Ndikumana S."/>
            <person name="Charron P."/>
            <person name="St-Onge C."/>
            <person name="Giorgi J."/>
            <person name="Grigoriev I.V."/>
            <person name="Roux C."/>
            <person name="Martin F.M."/>
            <person name="Corradi N."/>
        </authorList>
    </citation>
    <scope>NUCLEOTIDE SEQUENCE [LARGE SCALE GENOMIC DNA]</scope>
    <source>
        <strain evidence="4 5">A1</strain>
    </source>
</reference>
<comment type="caution">
    <text evidence="3">The sequence shown here is derived from an EMBL/GenBank/DDBJ whole genome shotgun (WGS) entry which is preliminary data.</text>
</comment>
<dbReference type="AlphaFoldDB" id="A0A2I1ENU8"/>
<reference evidence="4 5" key="2">
    <citation type="submission" date="2017-10" db="EMBL/GenBank/DDBJ databases">
        <title>Genome analyses suggest a sexual origin of heterokaryosis in a supposedly ancient asexual fungus.</title>
        <authorList>
            <person name="Corradi N."/>
            <person name="Sedzielewska K."/>
            <person name="Noel J."/>
            <person name="Charron P."/>
            <person name="Farinelli L."/>
            <person name="Marton T."/>
            <person name="Kruger M."/>
            <person name="Pelin A."/>
            <person name="Brachmann A."/>
            <person name="Corradi N."/>
        </authorList>
    </citation>
    <scope>NUCLEOTIDE SEQUENCE [LARGE SCALE GENOMIC DNA]</scope>
    <source>
        <strain evidence="4 5">A1</strain>
    </source>
</reference>
<dbReference type="VEuPathDB" id="FungiDB:FUN_006289"/>
<dbReference type="VEuPathDB" id="FungiDB:RhiirFUN_010117"/>
<dbReference type="EMBL" id="CAGKOT010000013">
    <property type="protein sequence ID" value="CAB5359098.1"/>
    <property type="molecule type" value="Genomic_DNA"/>
</dbReference>
<evidence type="ECO:0000256" key="2">
    <source>
        <dbReference type="SAM" id="Phobius"/>
    </source>
</evidence>
<keyword evidence="2" id="KW-0812">Transmembrane</keyword>
<dbReference type="VEuPathDB" id="FungiDB:RhiirA1_420111"/>
<feature type="transmembrane region" description="Helical" evidence="2">
    <location>
        <begin position="7"/>
        <end position="25"/>
    </location>
</feature>
<evidence type="ECO:0000313" key="3">
    <source>
        <dbReference type="EMBL" id="CAB5359098.1"/>
    </source>
</evidence>
<sequence>MKFKEKIFILIFILFSIIITLTFLVQENPYDVLPEKTIYDQNPVSTNHTKEDKELPKEANVLENVQKSQSPIKPIETRPTHVSTATMDNSSTINLHINASPTNNDVAIATIDDSKSIVKIATIDDSKSVVKIATIDDSKNVTIATIDSSKDSKDSSGAVAPVDNLKNKNNSSEESAGIDSPKDTNNSSAEIADVDSSKDTKNYSAKNDDDDNTSREL</sequence>
<gene>
    <name evidence="3" type="ORF">CHRIB12_LOCUS7581</name>
    <name evidence="4" type="ORF">RhiirA1_420111</name>
</gene>